<feature type="transmembrane region" description="Helical" evidence="7">
    <location>
        <begin position="190"/>
        <end position="208"/>
    </location>
</feature>
<feature type="transmembrane region" description="Helical" evidence="7">
    <location>
        <begin position="486"/>
        <end position="502"/>
    </location>
</feature>
<feature type="transmembrane region" description="Helical" evidence="7">
    <location>
        <begin position="555"/>
        <end position="574"/>
    </location>
</feature>
<keyword evidence="2" id="KW-0813">Transport</keyword>
<gene>
    <name evidence="9" type="ORF">CEE37_05195</name>
</gene>
<name>A0A532V1G9_UNCL8</name>
<comment type="caution">
    <text evidence="9">The sequence shown here is derived from an EMBL/GenBank/DDBJ whole genome shotgun (WGS) entry which is preliminary data.</text>
</comment>
<feature type="transmembrane region" description="Helical" evidence="7">
    <location>
        <begin position="160"/>
        <end position="178"/>
    </location>
</feature>
<dbReference type="SUPFAM" id="SSF103473">
    <property type="entry name" value="MFS general substrate transporter"/>
    <property type="match status" value="2"/>
</dbReference>
<dbReference type="PANTHER" id="PTHR23517">
    <property type="entry name" value="RESISTANCE PROTEIN MDTM, PUTATIVE-RELATED-RELATED"/>
    <property type="match status" value="1"/>
</dbReference>
<feature type="transmembrane region" description="Helical" evidence="7">
    <location>
        <begin position="300"/>
        <end position="319"/>
    </location>
</feature>
<keyword evidence="6 7" id="KW-0472">Membrane</keyword>
<dbReference type="AlphaFoldDB" id="A0A532V1G9"/>
<reference evidence="9 10" key="1">
    <citation type="submission" date="2017-06" db="EMBL/GenBank/DDBJ databases">
        <title>Novel microbial phyla capable of carbon fixation and sulfur reduction in deep-sea sediments.</title>
        <authorList>
            <person name="Huang J."/>
            <person name="Baker B."/>
            <person name="Wang Y."/>
        </authorList>
    </citation>
    <scope>NUCLEOTIDE SEQUENCE [LARGE SCALE GENOMIC DNA]</scope>
    <source>
        <strain evidence="9">B3_LCP</strain>
    </source>
</reference>
<evidence type="ECO:0000313" key="10">
    <source>
        <dbReference type="Proteomes" id="UP000319619"/>
    </source>
</evidence>
<dbReference type="InterPro" id="IPR036259">
    <property type="entry name" value="MFS_trans_sf"/>
</dbReference>
<evidence type="ECO:0000256" key="3">
    <source>
        <dbReference type="ARBA" id="ARBA00022475"/>
    </source>
</evidence>
<dbReference type="InterPro" id="IPR050171">
    <property type="entry name" value="MFS_Transporters"/>
</dbReference>
<dbReference type="Gene3D" id="1.20.1250.20">
    <property type="entry name" value="MFS general substrate transporter like domains"/>
    <property type="match status" value="2"/>
</dbReference>
<feature type="transmembrane region" description="Helical" evidence="7">
    <location>
        <begin position="258"/>
        <end position="279"/>
    </location>
</feature>
<feature type="transmembrane region" description="Helical" evidence="7">
    <location>
        <begin position="125"/>
        <end position="148"/>
    </location>
</feature>
<dbReference type="Pfam" id="PF07690">
    <property type="entry name" value="MFS_1"/>
    <property type="match status" value="2"/>
</dbReference>
<dbReference type="InterPro" id="IPR011701">
    <property type="entry name" value="MFS"/>
</dbReference>
<dbReference type="InterPro" id="IPR020846">
    <property type="entry name" value="MFS_dom"/>
</dbReference>
<evidence type="ECO:0000256" key="5">
    <source>
        <dbReference type="ARBA" id="ARBA00022989"/>
    </source>
</evidence>
<feature type="domain" description="Major facilitator superfamily (MFS) profile" evidence="8">
    <location>
        <begin position="35"/>
        <end position="576"/>
    </location>
</feature>
<dbReference type="PROSITE" id="PS50850">
    <property type="entry name" value="MFS"/>
    <property type="match status" value="1"/>
</dbReference>
<evidence type="ECO:0000256" key="1">
    <source>
        <dbReference type="ARBA" id="ARBA00004651"/>
    </source>
</evidence>
<evidence type="ECO:0000259" key="8">
    <source>
        <dbReference type="PROSITE" id="PS50850"/>
    </source>
</evidence>
<keyword evidence="5 7" id="KW-1133">Transmembrane helix</keyword>
<accession>A0A532V1G9</accession>
<dbReference type="GO" id="GO:0022857">
    <property type="term" value="F:transmembrane transporter activity"/>
    <property type="evidence" value="ECO:0007669"/>
    <property type="project" value="InterPro"/>
</dbReference>
<organism evidence="9 10">
    <name type="scientific">candidate division LCP-89 bacterium B3_LCP</name>
    <dbReference type="NCBI Taxonomy" id="2012998"/>
    <lineage>
        <taxon>Bacteria</taxon>
        <taxon>Pseudomonadati</taxon>
        <taxon>Bacteria division LCP-89</taxon>
    </lineage>
</organism>
<feature type="transmembrane region" description="Helical" evidence="7">
    <location>
        <begin position="101"/>
        <end position="119"/>
    </location>
</feature>
<evidence type="ECO:0000256" key="7">
    <source>
        <dbReference type="SAM" id="Phobius"/>
    </source>
</evidence>
<sequence>MMSTAPSLEAPNGNPISRFLKLVASYPTSFWIANTMEIFERMAWYGFFSVSSLYITASVAEGGLGFTSEQRGTLQAVIPFILYLLPVLTGALGDRFGYKKTFFVAYTIMVPSYFLLGQVHTYEVFFFTFLMLAVGAATFKPVVTGTIARVTTEKNSAMGFGIFYMMVNVGAVIGPLIVGKLRGFSWDYMFYASTAAIGVNFIWLLLFYKEPTTEAASAKKRSMKMVFTDMVEVLGNTRFFLTAFTILVLLMLGSQGWLTWKTVVYLVPIWLAANLMIDIPLRKMGKKAFLPPMKLGNWRFALYLLILSGFWTSFNQIWITMPEYIRDFVNTQDMLASWWGFFSWMSTINPDIIVAVIKDHIPQAGAILSQTDFSGTVSELYHALLAARIRIDEAQLGTILIQHGINSGATLTSGQFTLLANELISIGRQVNPEYLIKFDATAIVLCQIIVSYIIARWNPFNAMVGGVVVASIGIGVTAWLHNGWPVVFAIIIFAFGEMMASPKSQEYIGRIAPMDKKALYMGYYFWAVALGNLFGGILSGQLYGSLARDLQRPDIMWIIFAILGFFTAFILVLYDRLIIRKMKKGKEMV</sequence>
<evidence type="ECO:0000256" key="4">
    <source>
        <dbReference type="ARBA" id="ARBA00022692"/>
    </source>
</evidence>
<feature type="transmembrane region" description="Helical" evidence="7">
    <location>
        <begin position="229"/>
        <end position="252"/>
    </location>
</feature>
<feature type="transmembrane region" description="Helical" evidence="7">
    <location>
        <begin position="72"/>
        <end position="92"/>
    </location>
</feature>
<feature type="transmembrane region" description="Helical" evidence="7">
    <location>
        <begin position="523"/>
        <end position="543"/>
    </location>
</feature>
<dbReference type="GO" id="GO:0005886">
    <property type="term" value="C:plasma membrane"/>
    <property type="evidence" value="ECO:0007669"/>
    <property type="project" value="UniProtKB-SubCell"/>
</dbReference>
<feature type="transmembrane region" description="Helical" evidence="7">
    <location>
        <begin position="42"/>
        <end position="60"/>
    </location>
</feature>
<dbReference type="PANTHER" id="PTHR23517:SF2">
    <property type="entry name" value="MULTIDRUG RESISTANCE PROTEIN MDTH"/>
    <property type="match status" value="1"/>
</dbReference>
<comment type="subcellular location">
    <subcellularLocation>
        <location evidence="1">Cell membrane</location>
        <topology evidence="1">Multi-pass membrane protein</topology>
    </subcellularLocation>
</comment>
<protein>
    <submittedName>
        <fullName evidence="9">MFS transporter</fullName>
    </submittedName>
</protein>
<evidence type="ECO:0000256" key="6">
    <source>
        <dbReference type="ARBA" id="ARBA00023136"/>
    </source>
</evidence>
<proteinExistence type="predicted"/>
<dbReference type="Proteomes" id="UP000319619">
    <property type="component" value="Unassembled WGS sequence"/>
</dbReference>
<evidence type="ECO:0000256" key="2">
    <source>
        <dbReference type="ARBA" id="ARBA00022448"/>
    </source>
</evidence>
<dbReference type="EMBL" id="NJBN01000003">
    <property type="protein sequence ID" value="TKJ41063.1"/>
    <property type="molecule type" value="Genomic_DNA"/>
</dbReference>
<evidence type="ECO:0000313" key="9">
    <source>
        <dbReference type="EMBL" id="TKJ41063.1"/>
    </source>
</evidence>
<keyword evidence="4 7" id="KW-0812">Transmembrane</keyword>
<feature type="transmembrane region" description="Helical" evidence="7">
    <location>
        <begin position="462"/>
        <end position="480"/>
    </location>
</feature>
<keyword evidence="3" id="KW-1003">Cell membrane</keyword>